<keyword evidence="8" id="KW-1185">Reference proteome</keyword>
<dbReference type="InterPro" id="IPR001128">
    <property type="entry name" value="Cyt_P450"/>
</dbReference>
<organism evidence="7 8">
    <name type="scientific">Miscanthus lutarioriparius</name>
    <dbReference type="NCBI Taxonomy" id="422564"/>
    <lineage>
        <taxon>Eukaryota</taxon>
        <taxon>Viridiplantae</taxon>
        <taxon>Streptophyta</taxon>
        <taxon>Embryophyta</taxon>
        <taxon>Tracheophyta</taxon>
        <taxon>Spermatophyta</taxon>
        <taxon>Magnoliopsida</taxon>
        <taxon>Liliopsida</taxon>
        <taxon>Poales</taxon>
        <taxon>Poaceae</taxon>
        <taxon>PACMAD clade</taxon>
        <taxon>Panicoideae</taxon>
        <taxon>Andropogonodae</taxon>
        <taxon>Andropogoneae</taxon>
        <taxon>Saccharinae</taxon>
        <taxon>Miscanthus</taxon>
    </lineage>
</organism>
<dbReference type="GO" id="GO:0020037">
    <property type="term" value="F:heme binding"/>
    <property type="evidence" value="ECO:0007669"/>
    <property type="project" value="InterPro"/>
</dbReference>
<evidence type="ECO:0000256" key="1">
    <source>
        <dbReference type="ARBA" id="ARBA00004167"/>
    </source>
</evidence>
<dbReference type="PANTHER" id="PTHR31509">
    <property type="entry name" value="BPS1-LIKE PROTEIN"/>
    <property type="match status" value="1"/>
</dbReference>
<evidence type="ECO:0000313" key="7">
    <source>
        <dbReference type="EMBL" id="CAD6213232.1"/>
    </source>
</evidence>
<dbReference type="GO" id="GO:0016705">
    <property type="term" value="F:oxidoreductase activity, acting on paired donors, with incorporation or reduction of molecular oxygen"/>
    <property type="evidence" value="ECO:0007669"/>
    <property type="project" value="InterPro"/>
</dbReference>
<keyword evidence="2 6" id="KW-0812">Transmembrane</keyword>
<dbReference type="GO" id="GO:0004497">
    <property type="term" value="F:monooxygenase activity"/>
    <property type="evidence" value="ECO:0007669"/>
    <property type="project" value="InterPro"/>
</dbReference>
<dbReference type="GO" id="GO:0005506">
    <property type="term" value="F:iron ion binding"/>
    <property type="evidence" value="ECO:0007669"/>
    <property type="project" value="InterPro"/>
</dbReference>
<evidence type="ECO:0000256" key="2">
    <source>
        <dbReference type="ARBA" id="ARBA00022692"/>
    </source>
</evidence>
<dbReference type="Pfam" id="PF05633">
    <property type="entry name" value="ROH1-like"/>
    <property type="match status" value="1"/>
</dbReference>
<evidence type="ECO:0000256" key="6">
    <source>
        <dbReference type="SAM" id="Phobius"/>
    </source>
</evidence>
<evidence type="ECO:0000313" key="8">
    <source>
        <dbReference type="Proteomes" id="UP000604825"/>
    </source>
</evidence>
<feature type="transmembrane region" description="Helical" evidence="6">
    <location>
        <begin position="195"/>
        <end position="218"/>
    </location>
</feature>
<comment type="caution">
    <text evidence="7">The sequence shown here is derived from an EMBL/GenBank/DDBJ whole genome shotgun (WGS) entry which is preliminary data.</text>
</comment>
<dbReference type="Proteomes" id="UP000604825">
    <property type="component" value="Unassembled WGS sequence"/>
</dbReference>
<keyword evidence="3 6" id="KW-1133">Transmembrane helix</keyword>
<dbReference type="InterPro" id="IPR036396">
    <property type="entry name" value="Cyt_P450_sf"/>
</dbReference>
<evidence type="ECO:0000256" key="4">
    <source>
        <dbReference type="ARBA" id="ARBA00023136"/>
    </source>
</evidence>
<evidence type="ECO:0000256" key="3">
    <source>
        <dbReference type="ARBA" id="ARBA00022989"/>
    </source>
</evidence>
<dbReference type="InterPro" id="IPR008511">
    <property type="entry name" value="ROH1-like"/>
</dbReference>
<dbReference type="AlphaFoldDB" id="A0A811MVV8"/>
<evidence type="ECO:0000256" key="5">
    <source>
        <dbReference type="ARBA" id="ARBA00035114"/>
    </source>
</evidence>
<protein>
    <submittedName>
        <fullName evidence="7">Uncharacterized protein</fullName>
    </submittedName>
</protein>
<accession>A0A811MVV8</accession>
<name>A0A811MVV8_9POAL</name>
<gene>
    <name evidence="7" type="ORF">NCGR_LOCUS8897</name>
</gene>
<sequence length="725" mass="80104">MSHAHDGHRSFFPVGNPFRMIFPRGAHLSPKLTELLASYEDGLASSLRKLKPEDTSEVLTLSWMKLAVDCLSELHTNIATLITELELPLSDWDEKWVDIYLNSSVKLLDICIALSSELSRLDQGQLLVRYLLNVLDSGSDMPSQEQLKKAEVSLKEWIERASERSLRLDSCLAALQELSGNLCLMKVKHSAKGKVLMRALYGIEAVTVLICSVLVAVLSGRFKPLVEFDVPEKFGWSTAFIDLHKAISGELSSQLSRGSVTAVKELEDVEVCARQLHTLTCAAQLEEENSSLAHAVSHSKEVVLPAQEGGHVDNLKMAEDTSCQHEVITLQSITTEGGMDTADIKEDAKTMGHTKEVMVPEKTSDRGNRDDNTKQATGVGTEINCLERREELLNCISSMSKCAERLRLGLDSLSKRVGDFFQIVLTGRDALLCNLRISDGGKVAAEQPILMRGASEFWPLLSPTNTKPGPGLRSIVHNHVPLAVLCKSLYSFPFWQYSSDVEALLQRLVARYGPVVSLRAGSSLTIFVTDRRIAHAALVESGATLADRPAVTHALLGEAGNTISRSSYGPVWRLLRCNLVAETLHLSRVKLFAPARAWVRRVLAEKLGWEAEEAQAKEHEPPLVMEPFRDAMFCLLVLMCFGERLDKPAVKNQGGATVAPEEEATMFEHSYVDTLLDIRLLEEGDHEFTDNEMSNLYSEFLTAGTDTTSTALQWIMAELVKNPDA</sequence>
<dbReference type="Pfam" id="PF00067">
    <property type="entry name" value="p450"/>
    <property type="match status" value="2"/>
</dbReference>
<dbReference type="GO" id="GO:0016020">
    <property type="term" value="C:membrane"/>
    <property type="evidence" value="ECO:0007669"/>
    <property type="project" value="UniProtKB-SubCell"/>
</dbReference>
<proteinExistence type="inferred from homology"/>
<reference evidence="7" key="1">
    <citation type="submission" date="2020-10" db="EMBL/GenBank/DDBJ databases">
        <authorList>
            <person name="Han B."/>
            <person name="Lu T."/>
            <person name="Zhao Q."/>
            <person name="Huang X."/>
            <person name="Zhao Y."/>
        </authorList>
    </citation>
    <scope>NUCLEOTIDE SEQUENCE</scope>
</reference>
<dbReference type="OrthoDB" id="694709at2759"/>
<comment type="subcellular location">
    <subcellularLocation>
        <location evidence="1">Membrane</location>
        <topology evidence="1">Single-pass membrane protein</topology>
    </subcellularLocation>
</comment>
<keyword evidence="4 6" id="KW-0472">Membrane</keyword>
<dbReference type="EMBL" id="CAJGYO010000002">
    <property type="protein sequence ID" value="CAD6213232.1"/>
    <property type="molecule type" value="Genomic_DNA"/>
</dbReference>
<dbReference type="SUPFAM" id="SSF48264">
    <property type="entry name" value="Cytochrome P450"/>
    <property type="match status" value="1"/>
</dbReference>
<dbReference type="Gene3D" id="1.10.630.10">
    <property type="entry name" value="Cytochrome P450"/>
    <property type="match status" value="2"/>
</dbReference>
<comment type="similarity">
    <text evidence="5">Belongs to the ROH1 family.</text>
</comment>